<dbReference type="EnsemblMetazoa" id="CLYHEMT000072.2">
    <property type="protein sequence ID" value="CLYHEMP000072.2"/>
    <property type="gene ID" value="CLYHEMG000072"/>
</dbReference>
<accession>A0A7M5UXL2</accession>
<sequence length="784" mass="88857">MSPESYIEGWLNVKDKKNDKKGYKNFMCVLKPIYNGNNQSGAVLLFLNENKELHSSIQINFLHGDSIALLKFEGEKTNQCKFVVIFQIVDHSKSWDKIQSSQLSFRAYDDITRERWVYALCDLVGNMKPPQELPTKYNGLFATRPRKIDKPKNISSVKRQSLADVMRPITTQLTENQNGPFIPFDRTASHQMIPGQPVARPPRSPPANQNDLSQCDWYYGAVDRKDVAEILSKEKSGAYLLRDSKQRGSYALSFKEIADKITHVLLTKAEDGKYCISVSNVRITDKSPAKAGAEFLRRCYGGLESYPCLKQPMPKGHNIFRVQSMPASSGVPRITRRSQSLRVRHERAPDNGYITNPLQNTSHSAHAEESNNDVNDAGYLKLSALRTPRTSSSSSIEHQREVGVGAEAEGGKYVKMYPCVDGETQDPETIGQVFMDRSVDDVVDPGSYVTMQGYDPQYVAMYPFVEPDGENTYISMLPATEEHRSPPRKHTKSRNNSSNNQQQPLDYVDGDYDNPGELLDQGSQEARRRSVPAIPQYKKYNINPSGRSNEKRMLSKQQRSATFDAGSEMDRGLLGDGYPRQPPKGSPAVTNLKGKSLAEERSPDPCKADDDEYDNPSELLERSIEGRDSQQKLKSSQEQEKDEDYLQFNGDEDLFDQKMMNLKMQNQQGENQSRSSYQKKNQSGSNIHEKNQSKSSIQEKNQLKSSYQEKNQSKSSYQEKNQSKSSIQEKNQSKSSYQENSQSRVLRNKLSHEDDENPYTFDNMESSDEEDGEYLNLDSSQICD</sequence>
<feature type="domain" description="SH2" evidence="3">
    <location>
        <begin position="217"/>
        <end position="277"/>
    </location>
</feature>
<dbReference type="Gene3D" id="3.30.505.10">
    <property type="entry name" value="SH2 domain"/>
    <property type="match status" value="1"/>
</dbReference>
<feature type="compositionally biased region" description="Polar residues" evidence="2">
    <location>
        <begin position="669"/>
        <end position="686"/>
    </location>
</feature>
<feature type="compositionally biased region" description="Basic and acidic residues" evidence="2">
    <location>
        <begin position="619"/>
        <end position="639"/>
    </location>
</feature>
<dbReference type="CDD" id="cd00173">
    <property type="entry name" value="SH2"/>
    <property type="match status" value="1"/>
</dbReference>
<dbReference type="AlphaFoldDB" id="A0A7M5UXL2"/>
<feature type="region of interest" description="Disordered" evidence="2">
    <location>
        <begin position="480"/>
        <end position="784"/>
    </location>
</feature>
<dbReference type="PROSITE" id="PS50003">
    <property type="entry name" value="PH_DOMAIN"/>
    <property type="match status" value="1"/>
</dbReference>
<dbReference type="RefSeq" id="XP_066925656.1">
    <property type="nucleotide sequence ID" value="XM_067069555.1"/>
</dbReference>
<proteinExistence type="predicted"/>
<protein>
    <recommendedName>
        <fullName evidence="7">SH2 domain-containing protein</fullName>
    </recommendedName>
</protein>
<dbReference type="OrthoDB" id="269496at2759"/>
<reference evidence="5" key="1">
    <citation type="submission" date="2021-01" db="UniProtKB">
        <authorList>
            <consortium name="EnsemblMetazoa"/>
        </authorList>
    </citation>
    <scope>IDENTIFICATION</scope>
</reference>
<dbReference type="InterPro" id="IPR001849">
    <property type="entry name" value="PH_domain"/>
</dbReference>
<name>A0A7M5UXL2_9CNID</name>
<feature type="compositionally biased region" description="Acidic residues" evidence="2">
    <location>
        <begin position="640"/>
        <end position="654"/>
    </location>
</feature>
<evidence type="ECO:0000256" key="1">
    <source>
        <dbReference type="PROSITE-ProRule" id="PRU00191"/>
    </source>
</evidence>
<evidence type="ECO:0008006" key="7">
    <source>
        <dbReference type="Google" id="ProtNLM"/>
    </source>
</evidence>
<dbReference type="SMART" id="SM00252">
    <property type="entry name" value="SH2"/>
    <property type="match status" value="1"/>
</dbReference>
<keyword evidence="6" id="KW-1185">Reference proteome</keyword>
<feature type="compositionally biased region" description="Polar residues" evidence="2">
    <location>
        <begin position="693"/>
        <end position="745"/>
    </location>
</feature>
<dbReference type="Pfam" id="PF00017">
    <property type="entry name" value="SH2"/>
    <property type="match status" value="1"/>
</dbReference>
<keyword evidence="1" id="KW-0727">SH2 domain</keyword>
<dbReference type="SUPFAM" id="SSF55550">
    <property type="entry name" value="SH2 domain"/>
    <property type="match status" value="1"/>
</dbReference>
<dbReference type="SMART" id="SM00233">
    <property type="entry name" value="PH"/>
    <property type="match status" value="1"/>
</dbReference>
<dbReference type="InterPro" id="IPR000980">
    <property type="entry name" value="SH2"/>
</dbReference>
<feature type="domain" description="PH" evidence="4">
    <location>
        <begin position="4"/>
        <end position="125"/>
    </location>
</feature>
<evidence type="ECO:0000259" key="4">
    <source>
        <dbReference type="PROSITE" id="PS50003"/>
    </source>
</evidence>
<evidence type="ECO:0000259" key="3">
    <source>
        <dbReference type="PROSITE" id="PS50001"/>
    </source>
</evidence>
<evidence type="ECO:0000256" key="2">
    <source>
        <dbReference type="SAM" id="MobiDB-lite"/>
    </source>
</evidence>
<feature type="compositionally biased region" description="Low complexity" evidence="2">
    <location>
        <begin position="657"/>
        <end position="668"/>
    </location>
</feature>
<evidence type="ECO:0000313" key="6">
    <source>
        <dbReference type="Proteomes" id="UP000594262"/>
    </source>
</evidence>
<organism evidence="5 6">
    <name type="scientific">Clytia hemisphaerica</name>
    <dbReference type="NCBI Taxonomy" id="252671"/>
    <lineage>
        <taxon>Eukaryota</taxon>
        <taxon>Metazoa</taxon>
        <taxon>Cnidaria</taxon>
        <taxon>Hydrozoa</taxon>
        <taxon>Hydroidolina</taxon>
        <taxon>Leptothecata</taxon>
        <taxon>Obeliida</taxon>
        <taxon>Clytiidae</taxon>
        <taxon>Clytia</taxon>
    </lineage>
</organism>
<feature type="compositionally biased region" description="Basic and acidic residues" evidence="2">
    <location>
        <begin position="596"/>
        <end position="608"/>
    </location>
</feature>
<dbReference type="PROSITE" id="PS50001">
    <property type="entry name" value="SH2"/>
    <property type="match status" value="1"/>
</dbReference>
<dbReference type="Proteomes" id="UP000594262">
    <property type="component" value="Unplaced"/>
</dbReference>
<dbReference type="SUPFAM" id="SSF50729">
    <property type="entry name" value="PH domain-like"/>
    <property type="match status" value="1"/>
</dbReference>
<dbReference type="InterPro" id="IPR036860">
    <property type="entry name" value="SH2_dom_sf"/>
</dbReference>
<evidence type="ECO:0000313" key="5">
    <source>
        <dbReference type="EnsemblMetazoa" id="CLYHEMP000072.2"/>
    </source>
</evidence>
<feature type="compositionally biased region" description="Low complexity" evidence="2">
    <location>
        <begin position="494"/>
        <end position="503"/>
    </location>
</feature>
<dbReference type="GeneID" id="136813044"/>